<evidence type="ECO:0008006" key="3">
    <source>
        <dbReference type="Google" id="ProtNLM"/>
    </source>
</evidence>
<dbReference type="SUPFAM" id="SSF103642">
    <property type="entry name" value="Sec-C motif"/>
    <property type="match status" value="1"/>
</dbReference>
<evidence type="ECO:0000313" key="2">
    <source>
        <dbReference type="Proteomes" id="UP000294593"/>
    </source>
</evidence>
<dbReference type="InterPro" id="IPR004027">
    <property type="entry name" value="SEC_C_motif"/>
</dbReference>
<evidence type="ECO:0000313" key="1">
    <source>
        <dbReference type="EMBL" id="TDP80810.1"/>
    </source>
</evidence>
<accession>A0A4R6R4M3</accession>
<dbReference type="AlphaFoldDB" id="A0A4R6R4M3"/>
<proteinExistence type="predicted"/>
<dbReference type="Pfam" id="PF02810">
    <property type="entry name" value="SEC-C"/>
    <property type="match status" value="1"/>
</dbReference>
<protein>
    <recommendedName>
        <fullName evidence="3">YecA family protein</fullName>
    </recommendedName>
</protein>
<dbReference type="EMBL" id="SNXW01000010">
    <property type="protein sequence ID" value="TDP80810.1"/>
    <property type="molecule type" value="Genomic_DNA"/>
</dbReference>
<dbReference type="InterPro" id="IPR011978">
    <property type="entry name" value="YgfB-like"/>
</dbReference>
<dbReference type="NCBIfam" id="TIGR02292">
    <property type="entry name" value="ygfB_yecA"/>
    <property type="match status" value="1"/>
</dbReference>
<dbReference type="InterPro" id="IPR036255">
    <property type="entry name" value="YgfB-like_sf"/>
</dbReference>
<sequence>MKNTPVLTDADINELDELLAAVPAPFETVDAVILDGYLAGVLVQPVHLEPEQWLPPIFGTDGMPEGGVPNWSEAQHNRLIELITRRKDEILRGILEEGWFDPIVPMIEDEDGKPAVGKDALEGLGYWAAGFEWALANFPQLEEAALPGVPDLLDSIWRHLPEQDEAQQALTKALDEEHPLKNIDDGIEAMVFDVVDLAQIGIEQRHKVETVVRDGPKVGRNDPCPCGSGRKYKQCHGAN</sequence>
<reference evidence="1 2" key="1">
    <citation type="submission" date="2019-03" db="EMBL/GenBank/DDBJ databases">
        <title>Genomic Encyclopedia of Type Strains, Phase IV (KMG-IV): sequencing the most valuable type-strain genomes for metagenomic binning, comparative biology and taxonomic classification.</title>
        <authorList>
            <person name="Goeker M."/>
        </authorList>
    </citation>
    <scope>NUCLEOTIDE SEQUENCE [LARGE SCALE GENOMIC DNA]</scope>
    <source>
        <strain evidence="1 2">DSM 11901</strain>
    </source>
</reference>
<dbReference type="SUPFAM" id="SSF101327">
    <property type="entry name" value="YgfB-like"/>
    <property type="match status" value="1"/>
</dbReference>
<dbReference type="RefSeq" id="WP_133610752.1">
    <property type="nucleotide sequence ID" value="NZ_SNXW01000010.1"/>
</dbReference>
<dbReference type="Pfam" id="PF03695">
    <property type="entry name" value="UPF0149"/>
    <property type="match status" value="1"/>
</dbReference>
<dbReference type="PANTHER" id="PTHR33747:SF1">
    <property type="entry name" value="ADENYLATE CYCLASE-ASSOCIATED CAP C-TERMINAL DOMAIN-CONTAINING PROTEIN"/>
    <property type="match status" value="1"/>
</dbReference>
<dbReference type="OrthoDB" id="570299at2"/>
<gene>
    <name evidence="1" type="ORF">EV672_11025</name>
</gene>
<dbReference type="Proteomes" id="UP000294593">
    <property type="component" value="Unassembled WGS sequence"/>
</dbReference>
<keyword evidence="2" id="KW-1185">Reference proteome</keyword>
<organism evidence="1 2">
    <name type="scientific">Aquabacterium commune</name>
    <dbReference type="NCBI Taxonomy" id="70586"/>
    <lineage>
        <taxon>Bacteria</taxon>
        <taxon>Pseudomonadati</taxon>
        <taxon>Pseudomonadota</taxon>
        <taxon>Betaproteobacteria</taxon>
        <taxon>Burkholderiales</taxon>
        <taxon>Aquabacterium</taxon>
    </lineage>
</organism>
<dbReference type="Gene3D" id="3.10.450.50">
    <property type="match status" value="1"/>
</dbReference>
<name>A0A4R6R4M3_9BURK</name>
<dbReference type="PANTHER" id="PTHR33747">
    <property type="entry name" value="UPF0225 PROTEIN SCO1677"/>
    <property type="match status" value="1"/>
</dbReference>
<comment type="caution">
    <text evidence="1">The sequence shown here is derived from an EMBL/GenBank/DDBJ whole genome shotgun (WGS) entry which is preliminary data.</text>
</comment>